<reference evidence="4" key="1">
    <citation type="submission" date="2015-03" db="EMBL/GenBank/DDBJ databases">
        <authorList>
            <consortium name="Pathogen Informatics"/>
        </authorList>
    </citation>
    <scope>NUCLEOTIDE SEQUENCE [LARGE SCALE GENOMIC DNA]</scope>
    <source>
        <strain evidence="4">R148</strain>
    </source>
</reference>
<dbReference type="PANTHER" id="PTHR43525:SF1">
    <property type="entry name" value="PROTEIN MALY"/>
    <property type="match status" value="1"/>
</dbReference>
<sequence length="125" mass="14097">MDFDFSTNIFSIAATEAAYRHGKEWLTDLNGYLQGNLDFMESYLKANIPQIKLIRPGGGYVAWLDFSAFNLSSEVLRNVILEKANIGMTWGETFGPEGEGFERINFACPRDILRKGLESLEMAFS</sequence>
<dbReference type="EMBL" id="CWJI01000001">
    <property type="protein sequence ID" value="CRY53404.1"/>
    <property type="molecule type" value="Genomic_DNA"/>
</dbReference>
<dbReference type="AlphaFoldDB" id="A0A0H5LQQ2"/>
<evidence type="ECO:0000313" key="4">
    <source>
        <dbReference type="Proteomes" id="UP000043316"/>
    </source>
</evidence>
<name>A0A0H5LQQ2_YERIN</name>
<comment type="cofactor">
    <cofactor evidence="1">
        <name>pyridoxal 5'-phosphate</name>
        <dbReference type="ChEBI" id="CHEBI:597326"/>
    </cofactor>
</comment>
<dbReference type="InterPro" id="IPR015424">
    <property type="entry name" value="PyrdxlP-dep_Trfase"/>
</dbReference>
<keyword evidence="3" id="KW-0032">Aminotransferase</keyword>
<dbReference type="PANTHER" id="PTHR43525">
    <property type="entry name" value="PROTEIN MALY"/>
    <property type="match status" value="1"/>
</dbReference>
<proteinExistence type="predicted"/>
<dbReference type="GO" id="GO:0016829">
    <property type="term" value="F:lyase activity"/>
    <property type="evidence" value="ECO:0007669"/>
    <property type="project" value="UniProtKB-KW"/>
</dbReference>
<keyword evidence="3" id="KW-0456">Lyase</keyword>
<dbReference type="Proteomes" id="UP000043316">
    <property type="component" value="Unassembled WGS sequence"/>
</dbReference>
<dbReference type="GO" id="GO:0008483">
    <property type="term" value="F:transaminase activity"/>
    <property type="evidence" value="ECO:0007669"/>
    <property type="project" value="UniProtKB-KW"/>
</dbReference>
<evidence type="ECO:0000313" key="3">
    <source>
        <dbReference type="EMBL" id="CRY53404.1"/>
    </source>
</evidence>
<evidence type="ECO:0000256" key="1">
    <source>
        <dbReference type="ARBA" id="ARBA00001933"/>
    </source>
</evidence>
<dbReference type="InterPro" id="IPR015421">
    <property type="entry name" value="PyrdxlP-dep_Trfase_major"/>
</dbReference>
<organism evidence="3 4">
    <name type="scientific">Yersinia intermedia</name>
    <dbReference type="NCBI Taxonomy" id="631"/>
    <lineage>
        <taxon>Bacteria</taxon>
        <taxon>Pseudomonadati</taxon>
        <taxon>Pseudomonadota</taxon>
        <taxon>Gammaproteobacteria</taxon>
        <taxon>Enterobacterales</taxon>
        <taxon>Yersiniaceae</taxon>
        <taxon>Yersinia</taxon>
    </lineage>
</organism>
<dbReference type="Gene3D" id="3.40.640.10">
    <property type="entry name" value="Type I PLP-dependent aspartate aminotransferase-like (Major domain)"/>
    <property type="match status" value="1"/>
</dbReference>
<dbReference type="SUPFAM" id="SSF53383">
    <property type="entry name" value="PLP-dependent transferases"/>
    <property type="match status" value="1"/>
</dbReference>
<gene>
    <name evidence="3" type="primary">malY_1</name>
    <name evidence="3" type="ORF">ERS008476_00294</name>
</gene>
<dbReference type="Gene3D" id="3.90.1150.10">
    <property type="entry name" value="Aspartate Aminotransferase, domain 1"/>
    <property type="match status" value="1"/>
</dbReference>
<dbReference type="InterPro" id="IPR051798">
    <property type="entry name" value="Class-II_PLP-Dep_Aminotrans"/>
</dbReference>
<keyword evidence="2" id="KW-0663">Pyridoxal phosphate</keyword>
<dbReference type="EC" id="4.4.1.8" evidence="3"/>
<keyword evidence="3" id="KW-0808">Transferase</keyword>
<protein>
    <submittedName>
        <fullName evidence="3">Aminotransferase</fullName>
        <ecNumber evidence="3">4.4.1.8</ecNumber>
    </submittedName>
</protein>
<accession>A0A0H5LQQ2</accession>
<evidence type="ECO:0000256" key="2">
    <source>
        <dbReference type="ARBA" id="ARBA00022898"/>
    </source>
</evidence>
<dbReference type="InterPro" id="IPR015422">
    <property type="entry name" value="PyrdxlP-dep_Trfase_small"/>
</dbReference>